<dbReference type="GO" id="GO:0000287">
    <property type="term" value="F:magnesium ion binding"/>
    <property type="evidence" value="ECO:0007669"/>
    <property type="project" value="TreeGrafter"/>
</dbReference>
<name>A0A1L7LLR0_9STRE</name>
<evidence type="ECO:0000313" key="2">
    <source>
        <dbReference type="Proteomes" id="UP000217758"/>
    </source>
</evidence>
<reference evidence="1 2" key="1">
    <citation type="journal article" date="2016" name="Microbiol. Immunol.">
        <title>Complete genome sequence of Streptococcus troglodytae TKU31 isolated from the oral cavity of a chimpanzee (Pan troglodytes).</title>
        <authorList>
            <person name="Okamoto M."/>
            <person name="Naito M."/>
            <person name="Miyanohara M."/>
            <person name="Imai S."/>
            <person name="Nomura Y."/>
            <person name="Saito W."/>
            <person name="Momoi Y."/>
            <person name="Takada K."/>
            <person name="Miyabe-Nishiwaki T."/>
            <person name="Tomonaga M."/>
            <person name="Hanada N."/>
        </authorList>
    </citation>
    <scope>NUCLEOTIDE SEQUENCE [LARGE SCALE GENOMIC DNA]</scope>
    <source>
        <strain evidence="2">TKU 31</strain>
    </source>
</reference>
<dbReference type="InterPro" id="IPR000150">
    <property type="entry name" value="Cof"/>
</dbReference>
<dbReference type="SUPFAM" id="SSF56784">
    <property type="entry name" value="HAD-like"/>
    <property type="match status" value="1"/>
</dbReference>
<keyword evidence="2" id="KW-1185">Reference proteome</keyword>
<dbReference type="Gene3D" id="3.40.50.1000">
    <property type="entry name" value="HAD superfamily/HAD-like"/>
    <property type="match status" value="1"/>
</dbReference>
<dbReference type="GeneID" id="93860017"/>
<sequence>MIKKMIAIDLDGTLLKSDGTLSDYTVAIIKKIQEQGHLVIITTGRPYRMALEFYKILGLKTPMINFNGSLIHIPEKKWAGEHKVRIDRRYLFDVLKNEKAFEADFIASEYRKKFYLTLDHRHAIKPEIFGVKELTNKMQLKPEKITRDPHALLMQTRVADKYALANDMRRHFNHEMEISSWGGPMNILEFSPKGVHKAYALKNLLKTLNLSRDDLIAFGDEHNDRQMLAFASVGYAMKNASEVLLPYADKMTQFDNDHDGVAKELKKLFL</sequence>
<dbReference type="InterPro" id="IPR006379">
    <property type="entry name" value="HAD-SF_hydro_IIB"/>
</dbReference>
<accession>A0A1L7LLR0</accession>
<organism evidence="1 2">
    <name type="scientific">Streptococcus troglodytae</name>
    <dbReference type="NCBI Taxonomy" id="1111760"/>
    <lineage>
        <taxon>Bacteria</taxon>
        <taxon>Bacillati</taxon>
        <taxon>Bacillota</taxon>
        <taxon>Bacilli</taxon>
        <taxon>Lactobacillales</taxon>
        <taxon>Streptococcaceae</taxon>
        <taxon>Streptococcus</taxon>
    </lineage>
</organism>
<dbReference type="AlphaFoldDB" id="A0A1L7LLR0"/>
<dbReference type="NCBIfam" id="TIGR00099">
    <property type="entry name" value="Cof-subfamily"/>
    <property type="match status" value="1"/>
</dbReference>
<dbReference type="KEGG" id="strg:SRT_17010"/>
<dbReference type="CDD" id="cd07516">
    <property type="entry name" value="HAD_Pase"/>
    <property type="match status" value="1"/>
</dbReference>
<dbReference type="InterPro" id="IPR036412">
    <property type="entry name" value="HAD-like_sf"/>
</dbReference>
<dbReference type="EMBL" id="AP014612">
    <property type="protein sequence ID" value="BAQ24962.1"/>
    <property type="molecule type" value="Genomic_DNA"/>
</dbReference>
<gene>
    <name evidence="1" type="ORF">SRT_17010</name>
</gene>
<dbReference type="Pfam" id="PF08282">
    <property type="entry name" value="Hydrolase_3"/>
    <property type="match status" value="1"/>
</dbReference>
<dbReference type="Gene3D" id="3.30.1240.10">
    <property type="match status" value="1"/>
</dbReference>
<dbReference type="GO" id="GO:0016791">
    <property type="term" value="F:phosphatase activity"/>
    <property type="evidence" value="ECO:0007669"/>
    <property type="project" value="UniProtKB-ARBA"/>
</dbReference>
<dbReference type="SFLD" id="SFLDG01140">
    <property type="entry name" value="C2.B:_Phosphomannomutase_and_P"/>
    <property type="match status" value="1"/>
</dbReference>
<dbReference type="PANTHER" id="PTHR10000:SF23">
    <property type="entry name" value="5-AMINO-6-(5-PHOSPHO-D-RIBITYLAMINO)URACIL PHOSPHATASE YITU"/>
    <property type="match status" value="1"/>
</dbReference>
<protein>
    <submittedName>
        <fullName evidence="1">Cof family protein</fullName>
    </submittedName>
</protein>
<proteinExistence type="predicted"/>
<dbReference type="RefSeq" id="WP_002262615.1">
    <property type="nucleotide sequence ID" value="NZ_AP014612.1"/>
</dbReference>
<dbReference type="PANTHER" id="PTHR10000">
    <property type="entry name" value="PHOSPHOSERINE PHOSPHATASE"/>
    <property type="match status" value="1"/>
</dbReference>
<dbReference type="NCBIfam" id="TIGR01484">
    <property type="entry name" value="HAD-SF-IIB"/>
    <property type="match status" value="1"/>
</dbReference>
<dbReference type="GO" id="GO:0005829">
    <property type="term" value="C:cytosol"/>
    <property type="evidence" value="ECO:0007669"/>
    <property type="project" value="TreeGrafter"/>
</dbReference>
<dbReference type="Proteomes" id="UP000217758">
    <property type="component" value="Chromosome"/>
</dbReference>
<dbReference type="InterPro" id="IPR023214">
    <property type="entry name" value="HAD_sf"/>
</dbReference>
<evidence type="ECO:0000313" key="1">
    <source>
        <dbReference type="EMBL" id="BAQ24962.1"/>
    </source>
</evidence>
<dbReference type="SFLD" id="SFLDS00003">
    <property type="entry name" value="Haloacid_Dehalogenase"/>
    <property type="match status" value="1"/>
</dbReference>